<dbReference type="InterPro" id="IPR024286">
    <property type="entry name" value="DUF3700"/>
</dbReference>
<feature type="domain" description="DUF3700" evidence="1">
    <location>
        <begin position="2"/>
        <end position="233"/>
    </location>
</feature>
<dbReference type="AlphaFoldDB" id="A0AAV5M9E5"/>
<dbReference type="PANTHER" id="PTHR45952:SF6">
    <property type="entry name" value="STEM-SPECIFIC PROTEIN TSJT1-LIKE"/>
    <property type="match status" value="1"/>
</dbReference>
<gene>
    <name evidence="2" type="ORF">SLEP1_g52877</name>
</gene>
<proteinExistence type="predicted"/>
<dbReference type="Pfam" id="PF12481">
    <property type="entry name" value="DUF3700"/>
    <property type="match status" value="1"/>
</dbReference>
<reference evidence="2 3" key="1">
    <citation type="journal article" date="2021" name="Commun. Biol.">
        <title>The genome of Shorea leprosula (Dipterocarpaceae) highlights the ecological relevance of drought in aseasonal tropical rainforests.</title>
        <authorList>
            <person name="Ng K.K.S."/>
            <person name="Kobayashi M.J."/>
            <person name="Fawcett J.A."/>
            <person name="Hatakeyama M."/>
            <person name="Paape T."/>
            <person name="Ng C.H."/>
            <person name="Ang C.C."/>
            <person name="Tnah L.H."/>
            <person name="Lee C.T."/>
            <person name="Nishiyama T."/>
            <person name="Sese J."/>
            <person name="O'Brien M.J."/>
            <person name="Copetti D."/>
            <person name="Mohd Noor M.I."/>
            <person name="Ong R.C."/>
            <person name="Putra M."/>
            <person name="Sireger I.Z."/>
            <person name="Indrioko S."/>
            <person name="Kosugi Y."/>
            <person name="Izuno A."/>
            <person name="Isagi Y."/>
            <person name="Lee S.L."/>
            <person name="Shimizu K.K."/>
        </authorList>
    </citation>
    <scope>NUCLEOTIDE SEQUENCE [LARGE SCALE GENOMIC DNA]</scope>
    <source>
        <strain evidence="2">214</strain>
    </source>
</reference>
<dbReference type="InterPro" id="IPR029055">
    <property type="entry name" value="Ntn_hydrolases_N"/>
</dbReference>
<sequence>MLGVFNKGLVNPPQELHSPASMVSSKKPKLPEEIVKDFLSLNPKNAFSITLGASAGSIAYVPPQNPYSSPKRLFCAVDEIHCVFLGNLYNLCSLNKQYGLSKGTNEAMFVIEAYRTLRDRGPYPAHQVLKDLDGSFGFVVYDSKAGTVFAALGTNENGGVGLFWGIAADGSLVVTDKLEVVKESCAKSFAPFPPGCMFHSEKGLVSFEHPSREMKAMPRIDSEGMMCGADFSVDVHSRRSSMPRVGSEANWAL</sequence>
<dbReference type="EMBL" id="BPVZ01000199">
    <property type="protein sequence ID" value="GKV45839.1"/>
    <property type="molecule type" value="Genomic_DNA"/>
</dbReference>
<dbReference type="Proteomes" id="UP001054252">
    <property type="component" value="Unassembled WGS sequence"/>
</dbReference>
<name>A0AAV5M9E5_9ROSI</name>
<dbReference type="InterPro" id="IPR044828">
    <property type="entry name" value="TSJT1-like"/>
</dbReference>
<evidence type="ECO:0000313" key="2">
    <source>
        <dbReference type="EMBL" id="GKV45839.1"/>
    </source>
</evidence>
<dbReference type="PANTHER" id="PTHR45952">
    <property type="entry name" value="ALUMINUM INDUCED PROTEIN WITH YGL AND LRDR MOTIFS"/>
    <property type="match status" value="1"/>
</dbReference>
<organism evidence="2 3">
    <name type="scientific">Rubroshorea leprosula</name>
    <dbReference type="NCBI Taxonomy" id="152421"/>
    <lineage>
        <taxon>Eukaryota</taxon>
        <taxon>Viridiplantae</taxon>
        <taxon>Streptophyta</taxon>
        <taxon>Embryophyta</taxon>
        <taxon>Tracheophyta</taxon>
        <taxon>Spermatophyta</taxon>
        <taxon>Magnoliopsida</taxon>
        <taxon>eudicotyledons</taxon>
        <taxon>Gunneridae</taxon>
        <taxon>Pentapetalae</taxon>
        <taxon>rosids</taxon>
        <taxon>malvids</taxon>
        <taxon>Malvales</taxon>
        <taxon>Dipterocarpaceae</taxon>
        <taxon>Rubroshorea</taxon>
    </lineage>
</organism>
<dbReference type="SMART" id="SM01172">
    <property type="entry name" value="DUF3700"/>
    <property type="match status" value="1"/>
</dbReference>
<accession>A0AAV5M9E5</accession>
<keyword evidence="3" id="KW-1185">Reference proteome</keyword>
<evidence type="ECO:0000313" key="3">
    <source>
        <dbReference type="Proteomes" id="UP001054252"/>
    </source>
</evidence>
<comment type="caution">
    <text evidence="2">The sequence shown here is derived from an EMBL/GenBank/DDBJ whole genome shotgun (WGS) entry which is preliminary data.</text>
</comment>
<dbReference type="Gene3D" id="3.60.20.10">
    <property type="entry name" value="Glutamine Phosphoribosylpyrophosphate, subunit 1, domain 1"/>
    <property type="match status" value="1"/>
</dbReference>
<dbReference type="SUPFAM" id="SSF56235">
    <property type="entry name" value="N-terminal nucleophile aminohydrolases (Ntn hydrolases)"/>
    <property type="match status" value="1"/>
</dbReference>
<protein>
    <recommendedName>
        <fullName evidence="1">DUF3700 domain-containing protein</fullName>
    </recommendedName>
</protein>
<evidence type="ECO:0000259" key="1">
    <source>
        <dbReference type="SMART" id="SM01172"/>
    </source>
</evidence>